<feature type="compositionally biased region" description="Low complexity" evidence="2">
    <location>
        <begin position="133"/>
        <end position="147"/>
    </location>
</feature>
<feature type="region of interest" description="Disordered" evidence="2">
    <location>
        <begin position="214"/>
        <end position="317"/>
    </location>
</feature>
<dbReference type="Proteomes" id="UP000198614">
    <property type="component" value="Unassembled WGS sequence"/>
</dbReference>
<protein>
    <submittedName>
        <fullName evidence="3">Uncharacterized protein</fullName>
    </submittedName>
</protein>
<evidence type="ECO:0000313" key="3">
    <source>
        <dbReference type="EMBL" id="SDF29672.1"/>
    </source>
</evidence>
<organism evidence="3 4">
    <name type="scientific">Streptomyces griseoaurantiacus</name>
    <dbReference type="NCBI Taxonomy" id="68213"/>
    <lineage>
        <taxon>Bacteria</taxon>
        <taxon>Bacillati</taxon>
        <taxon>Actinomycetota</taxon>
        <taxon>Actinomycetes</taxon>
        <taxon>Kitasatosporales</taxon>
        <taxon>Streptomycetaceae</taxon>
        <taxon>Streptomyces</taxon>
        <taxon>Streptomyces aurantiacus group</taxon>
    </lineage>
</organism>
<sequence>MSRLHREHKRSRSAAGAVSTARTGATVTPIEVRVPVPAQREPERGPGGGATVGGMPVVAGTGESVQEAVLNHLHRLTLAAGHPVLATVRDERIGYVIPLRIHVDGSSTYAGQPQRFETAAPAPAHVPTPTPTPAAHVAPAPAEAPAAAPEPPRDRATRALRAVEVGEAETGGTPVAPAPAPEEPTAGHTVATFMLRAVPEQQPLITTTPGLAQDLAAGPAAPTSGDTSGSRPPEPGTVQPPRGEFGPPPVLPDPAQAPAPAPAPAAPAPAPAAPAQAPAAPAPAPKASLPLPDPESDPEFSAPAWKPTAAPRTVPVEEVKEPPVREFDSVVDVVLAAEPDSMPGAPEGPFAAPMATIGEAVRQGRIDEAAALAEETVAEATGTLGAEHSEVLRLRELSAYIAYLAGDPLRSFHLSLDLARVHHRLRDARAAYGNVQSAAAAWRAVRDPLQGLHLGRDLLGTWTELAANEGPAAEDLEQLQSARNRMTRLADRARALDEER</sequence>
<reference evidence="3 4" key="1">
    <citation type="submission" date="2016-10" db="EMBL/GenBank/DDBJ databases">
        <authorList>
            <person name="de Groot N.N."/>
        </authorList>
    </citation>
    <scope>NUCLEOTIDE SEQUENCE [LARGE SCALE GENOMIC DNA]</scope>
    <source>
        <strain evidence="3 4">CGMCC 4.1859</strain>
    </source>
</reference>
<gene>
    <name evidence="3" type="ORF">SAMN05216260_107103</name>
</gene>
<feature type="coiled-coil region" evidence="1">
    <location>
        <begin position="472"/>
        <end position="499"/>
    </location>
</feature>
<dbReference type="AlphaFoldDB" id="A0A1G7JXU3"/>
<feature type="region of interest" description="Disordered" evidence="2">
    <location>
        <begin position="120"/>
        <end position="154"/>
    </location>
</feature>
<feature type="compositionally biased region" description="Basic residues" evidence="2">
    <location>
        <begin position="1"/>
        <end position="12"/>
    </location>
</feature>
<evidence type="ECO:0000256" key="2">
    <source>
        <dbReference type="SAM" id="MobiDB-lite"/>
    </source>
</evidence>
<keyword evidence="1" id="KW-0175">Coiled coil</keyword>
<feature type="region of interest" description="Disordered" evidence="2">
    <location>
        <begin position="1"/>
        <end position="27"/>
    </location>
</feature>
<evidence type="ECO:0000256" key="1">
    <source>
        <dbReference type="SAM" id="Coils"/>
    </source>
</evidence>
<name>A0A1G7JXU3_9ACTN</name>
<accession>A0A1G7JXU3</accession>
<dbReference type="EMBL" id="FNAX01000007">
    <property type="protein sequence ID" value="SDF29672.1"/>
    <property type="molecule type" value="Genomic_DNA"/>
</dbReference>
<feature type="compositionally biased region" description="Low complexity" evidence="2">
    <location>
        <begin position="273"/>
        <end position="290"/>
    </location>
</feature>
<evidence type="ECO:0000313" key="4">
    <source>
        <dbReference type="Proteomes" id="UP000198614"/>
    </source>
</evidence>
<proteinExistence type="predicted"/>
<feature type="compositionally biased region" description="Pro residues" evidence="2">
    <location>
        <begin position="246"/>
        <end position="272"/>
    </location>
</feature>